<dbReference type="EMBL" id="LAZR01023230">
    <property type="protein sequence ID" value="KKL79224.1"/>
    <property type="molecule type" value="Genomic_DNA"/>
</dbReference>
<name>A0A0F9EYT7_9ZZZZ</name>
<gene>
    <name evidence="1" type="ORF">LCGC14_2016940</name>
</gene>
<comment type="caution">
    <text evidence="1">The sequence shown here is derived from an EMBL/GenBank/DDBJ whole genome shotgun (WGS) entry which is preliminary data.</text>
</comment>
<evidence type="ECO:0000313" key="1">
    <source>
        <dbReference type="EMBL" id="KKL79224.1"/>
    </source>
</evidence>
<dbReference type="AlphaFoldDB" id="A0A0F9EYT7"/>
<protein>
    <submittedName>
        <fullName evidence="1">Uncharacterized protein</fullName>
    </submittedName>
</protein>
<accession>A0A0F9EYT7</accession>
<sequence length="86" mass="9717">MKLKDIKGLLPKYGLGCKSDRIRRDAINKLAEKELVVDVDKILPILCACDWGKNCMVGEEKCAKWTPMIMKARAIAKVFPIKVVEK</sequence>
<reference evidence="1" key="1">
    <citation type="journal article" date="2015" name="Nature">
        <title>Complex archaea that bridge the gap between prokaryotes and eukaryotes.</title>
        <authorList>
            <person name="Spang A."/>
            <person name="Saw J.H."/>
            <person name="Jorgensen S.L."/>
            <person name="Zaremba-Niedzwiedzka K."/>
            <person name="Martijn J."/>
            <person name="Lind A.E."/>
            <person name="van Eijk R."/>
            <person name="Schleper C."/>
            <person name="Guy L."/>
            <person name="Ettema T.J."/>
        </authorList>
    </citation>
    <scope>NUCLEOTIDE SEQUENCE</scope>
</reference>
<organism evidence="1">
    <name type="scientific">marine sediment metagenome</name>
    <dbReference type="NCBI Taxonomy" id="412755"/>
    <lineage>
        <taxon>unclassified sequences</taxon>
        <taxon>metagenomes</taxon>
        <taxon>ecological metagenomes</taxon>
    </lineage>
</organism>
<proteinExistence type="predicted"/>